<evidence type="ECO:0000259" key="3">
    <source>
        <dbReference type="PROSITE" id="PS50011"/>
    </source>
</evidence>
<dbReference type="Gene3D" id="3.30.200.20">
    <property type="entry name" value="Phosphorylase Kinase, domain 1"/>
    <property type="match status" value="1"/>
</dbReference>
<dbReference type="GO" id="GO:0005524">
    <property type="term" value="F:ATP binding"/>
    <property type="evidence" value="ECO:0007669"/>
    <property type="project" value="UniProtKB-KW"/>
</dbReference>
<keyword evidence="4" id="KW-0808">Transferase</keyword>
<sequence length="373" mass="41421">MFGSCFGHSKVLPAGDVASTFYKYDKKKLLGAGAYAKVFKATLQAPRKHGTAEDYAKVLNEDGTFRYEELYKSAVMGQGVEYALKVIDTSKCADMDDITREVSILHMLTHPNIMRLYEVFYEVRTVVLVTELVAGGELFDRIIEKGNYSEKDAAKVMSQLCNALSYMHEKNIVHLDLKPENLLYAAPMPDETLKVADFGLARTIVKGKEMKSVCGTPGYVAPEIISNKGCNSTAVDMWSVGVILYILLCGFPPFAESELTALFDSIRKARYDFPSPWWDSISPQAKSLVKKLLVLDVTKRLSAKQVLENAWVQSEAPSTAIPGAQAALKKYRANQRLRKAANAIIATKRIERALAQFRSMPLDQGVLPQSMPE</sequence>
<accession>A0A0M0J460</accession>
<dbReference type="FunFam" id="1.10.510.10:FF:000571">
    <property type="entry name" value="Maternal embryonic leucine zipper kinase"/>
    <property type="match status" value="1"/>
</dbReference>
<evidence type="ECO:0000313" key="5">
    <source>
        <dbReference type="Proteomes" id="UP000037460"/>
    </source>
</evidence>
<dbReference type="PROSITE" id="PS50011">
    <property type="entry name" value="PROTEIN_KINASE_DOM"/>
    <property type="match status" value="1"/>
</dbReference>
<dbReference type="EMBL" id="JWZX01003366">
    <property type="protein sequence ID" value="KOO21391.1"/>
    <property type="molecule type" value="Genomic_DNA"/>
</dbReference>
<keyword evidence="1" id="KW-0547">Nucleotide-binding</keyword>
<dbReference type="AlphaFoldDB" id="A0A0M0J460"/>
<keyword evidence="4" id="KW-0418">Kinase</keyword>
<dbReference type="InterPro" id="IPR011009">
    <property type="entry name" value="Kinase-like_dom_sf"/>
</dbReference>
<dbReference type="InterPro" id="IPR008271">
    <property type="entry name" value="Ser/Thr_kinase_AS"/>
</dbReference>
<dbReference type="PANTHER" id="PTHR24347">
    <property type="entry name" value="SERINE/THREONINE-PROTEIN KINASE"/>
    <property type="match status" value="1"/>
</dbReference>
<feature type="domain" description="Protein kinase" evidence="3">
    <location>
        <begin position="24"/>
        <end position="312"/>
    </location>
</feature>
<dbReference type="InterPro" id="IPR000719">
    <property type="entry name" value="Prot_kinase_dom"/>
</dbReference>
<name>A0A0M0J460_9EUKA</name>
<dbReference type="PROSITE" id="PS00108">
    <property type="entry name" value="PROTEIN_KINASE_ST"/>
    <property type="match status" value="1"/>
</dbReference>
<gene>
    <name evidence="4" type="ORF">Ctob_006121</name>
</gene>
<comment type="caution">
    <text evidence="4">The sequence shown here is derived from an EMBL/GenBank/DDBJ whole genome shotgun (WGS) entry which is preliminary data.</text>
</comment>
<evidence type="ECO:0000256" key="2">
    <source>
        <dbReference type="ARBA" id="ARBA00022840"/>
    </source>
</evidence>
<protein>
    <submittedName>
        <fullName evidence="4">Calcium calmodulin-dependent protein kinase iv</fullName>
    </submittedName>
</protein>
<reference evidence="5" key="1">
    <citation type="journal article" date="2015" name="PLoS Genet.">
        <title>Genome Sequence and Transcriptome Analyses of Chrysochromulina tobin: Metabolic Tools for Enhanced Algal Fitness in the Prominent Order Prymnesiales (Haptophyceae).</title>
        <authorList>
            <person name="Hovde B.T."/>
            <person name="Deodato C.R."/>
            <person name="Hunsperger H.M."/>
            <person name="Ryken S.A."/>
            <person name="Yost W."/>
            <person name="Jha R.K."/>
            <person name="Patterson J."/>
            <person name="Monnat R.J. Jr."/>
            <person name="Barlow S.B."/>
            <person name="Starkenburg S.R."/>
            <person name="Cattolico R.A."/>
        </authorList>
    </citation>
    <scope>NUCLEOTIDE SEQUENCE</scope>
    <source>
        <strain evidence="5">CCMP291</strain>
    </source>
</reference>
<keyword evidence="5" id="KW-1185">Reference proteome</keyword>
<dbReference type="OrthoDB" id="40902at2759"/>
<keyword evidence="2" id="KW-0067">ATP-binding</keyword>
<dbReference type="Pfam" id="PF00069">
    <property type="entry name" value="Pkinase"/>
    <property type="match status" value="1"/>
</dbReference>
<dbReference type="Gene3D" id="1.10.510.10">
    <property type="entry name" value="Transferase(Phosphotransferase) domain 1"/>
    <property type="match status" value="1"/>
</dbReference>
<dbReference type="GO" id="GO:0004672">
    <property type="term" value="F:protein kinase activity"/>
    <property type="evidence" value="ECO:0007669"/>
    <property type="project" value="InterPro"/>
</dbReference>
<dbReference type="CDD" id="cd05117">
    <property type="entry name" value="STKc_CAMK"/>
    <property type="match status" value="1"/>
</dbReference>
<proteinExistence type="predicted"/>
<dbReference type="SUPFAM" id="SSF56112">
    <property type="entry name" value="Protein kinase-like (PK-like)"/>
    <property type="match status" value="1"/>
</dbReference>
<dbReference type="SMART" id="SM00220">
    <property type="entry name" value="S_TKc"/>
    <property type="match status" value="1"/>
</dbReference>
<evidence type="ECO:0000313" key="4">
    <source>
        <dbReference type="EMBL" id="KOO21391.1"/>
    </source>
</evidence>
<organism evidence="4 5">
    <name type="scientific">Chrysochromulina tobinii</name>
    <dbReference type="NCBI Taxonomy" id="1460289"/>
    <lineage>
        <taxon>Eukaryota</taxon>
        <taxon>Haptista</taxon>
        <taxon>Haptophyta</taxon>
        <taxon>Prymnesiophyceae</taxon>
        <taxon>Prymnesiales</taxon>
        <taxon>Chrysochromulinaceae</taxon>
        <taxon>Chrysochromulina</taxon>
    </lineage>
</organism>
<evidence type="ECO:0000256" key="1">
    <source>
        <dbReference type="ARBA" id="ARBA00022741"/>
    </source>
</evidence>
<dbReference type="Proteomes" id="UP000037460">
    <property type="component" value="Unassembled WGS sequence"/>
</dbReference>